<feature type="signal peptide" evidence="1">
    <location>
        <begin position="1"/>
        <end position="22"/>
    </location>
</feature>
<reference evidence="2" key="1">
    <citation type="submission" date="2016-04" db="EMBL/GenBank/DDBJ databases">
        <authorList>
            <person name="Evans L.H."/>
            <person name="Alamgir A."/>
            <person name="Owens N."/>
            <person name="Weber N.D."/>
            <person name="Virtaneva K."/>
            <person name="Barbian K."/>
            <person name="Babar A."/>
            <person name="Rosenke K."/>
        </authorList>
    </citation>
    <scope>NUCLEOTIDE SEQUENCE</scope>
    <source>
        <strain evidence="2">86-1</strain>
    </source>
</reference>
<proteinExistence type="predicted"/>
<feature type="chain" id="PRO_5012352118" description="Lipoprotein" evidence="1">
    <location>
        <begin position="23"/>
        <end position="263"/>
    </location>
</feature>
<evidence type="ECO:0000256" key="1">
    <source>
        <dbReference type="SAM" id="SignalP"/>
    </source>
</evidence>
<dbReference type="PROSITE" id="PS51257">
    <property type="entry name" value="PROKAR_LIPOPROTEIN"/>
    <property type="match status" value="1"/>
</dbReference>
<keyword evidence="1" id="KW-0732">Signal</keyword>
<sequence length="263" mass="29700">MPKSLSLFIIFICLLAGFSSCSDDENTEELKVSLTSAKLKLAENQVIEIISGNGEYTIVSDNKDIVDATIEAGNIYLSPKKLGSAKLTLKDKLNKEIVIDITVIDRYLILFTNLREAIVVANSDRKEEIADDILKNAFLPKAYAYKLIANQEKEFSVHQNSSTSTVAKGTYSFNTDNGLYYMKLYYDNNEFIYEISSEGDAAMFYQYFNRGIGYNKTSVPVQRHIKLTEDLTQKYKEKYPDAGIESTKIEIIATIHERISALE</sequence>
<evidence type="ECO:0000313" key="2">
    <source>
        <dbReference type="EMBL" id="SBV98539.1"/>
    </source>
</evidence>
<dbReference type="EMBL" id="FLUM01000001">
    <property type="protein sequence ID" value="SBV98539.1"/>
    <property type="molecule type" value="Genomic_DNA"/>
</dbReference>
<gene>
    <name evidence="2" type="ORF">KL86DYS1_12200</name>
</gene>
<accession>A0A212JGG2</accession>
<evidence type="ECO:0008006" key="3">
    <source>
        <dbReference type="Google" id="ProtNLM"/>
    </source>
</evidence>
<dbReference type="AlphaFoldDB" id="A0A212JGG2"/>
<name>A0A212JGG2_9BACT</name>
<dbReference type="RefSeq" id="WP_296940860.1">
    <property type="nucleotide sequence ID" value="NZ_LT599032.1"/>
</dbReference>
<protein>
    <recommendedName>
        <fullName evidence="3">Lipoprotein</fullName>
    </recommendedName>
</protein>
<organism evidence="2">
    <name type="scientific">uncultured Dysgonomonas sp</name>
    <dbReference type="NCBI Taxonomy" id="206096"/>
    <lineage>
        <taxon>Bacteria</taxon>
        <taxon>Pseudomonadati</taxon>
        <taxon>Bacteroidota</taxon>
        <taxon>Bacteroidia</taxon>
        <taxon>Bacteroidales</taxon>
        <taxon>Dysgonomonadaceae</taxon>
        <taxon>Dysgonomonas</taxon>
        <taxon>environmental samples</taxon>
    </lineage>
</organism>